<dbReference type="EC" id="2.5.1.-" evidence="2"/>
<dbReference type="InterPro" id="IPR001441">
    <property type="entry name" value="UPP_synth-like"/>
</dbReference>
<dbReference type="FunFam" id="3.40.1180.10:FF:000001">
    <property type="entry name" value="(2E,6E)-farnesyl-diphosphate-specific ditrans,polycis-undecaprenyl-diphosphate synthase"/>
    <property type="match status" value="1"/>
</dbReference>
<dbReference type="GO" id="GO:0005829">
    <property type="term" value="C:cytosol"/>
    <property type="evidence" value="ECO:0007669"/>
    <property type="project" value="TreeGrafter"/>
</dbReference>
<dbReference type="Pfam" id="PF01255">
    <property type="entry name" value="Prenyltransf"/>
    <property type="match status" value="1"/>
</dbReference>
<dbReference type="InterPro" id="IPR036424">
    <property type="entry name" value="UPP_synth-like_sf"/>
</dbReference>
<feature type="binding site" evidence="2">
    <location>
        <begin position="65"/>
        <end position="67"/>
    </location>
    <ligand>
        <name>substrate</name>
    </ligand>
</feature>
<sequence length="240" mass="27228">MKNEYLDPQLLPCHIGIIMDGNGRWAKKRGLPRTAGHKKGARVFGEIARYCRDIGIRYLTVYAFSTENWRRPADEVADLMELLKEHLRDVSNYKDENVRLLFLGDRTALDDELRDLMRQAEEGSKNNTGITVCMAINYGGRDEISRAVRSIAQKVAAGALSPDTIDENCIADHLDTRGIPDPDVIIRPSGEKRSSNFLAWQSAYSEYVFMDILWPDFTPNDLNQALLEYTKRSRRFGGVG</sequence>
<keyword evidence="3" id="KW-0175">Coiled coil</keyword>
<name>A0A926E0N9_9FIRM</name>
<dbReference type="Proteomes" id="UP000653127">
    <property type="component" value="Unassembled WGS sequence"/>
</dbReference>
<dbReference type="GO" id="GO:0016094">
    <property type="term" value="P:polyprenol biosynthetic process"/>
    <property type="evidence" value="ECO:0007669"/>
    <property type="project" value="TreeGrafter"/>
</dbReference>
<keyword evidence="2" id="KW-0479">Metal-binding</keyword>
<reference evidence="4" key="1">
    <citation type="submission" date="2020-08" db="EMBL/GenBank/DDBJ databases">
        <title>Genome public.</title>
        <authorList>
            <person name="Liu C."/>
            <person name="Sun Q."/>
        </authorList>
    </citation>
    <scope>NUCLEOTIDE SEQUENCE</scope>
    <source>
        <strain evidence="4">NSJ-31</strain>
    </source>
</reference>
<dbReference type="PANTHER" id="PTHR10291:SF0">
    <property type="entry name" value="DEHYDRODOLICHYL DIPHOSPHATE SYNTHASE 2"/>
    <property type="match status" value="1"/>
</dbReference>
<evidence type="ECO:0000256" key="3">
    <source>
        <dbReference type="SAM" id="Coils"/>
    </source>
</evidence>
<evidence type="ECO:0000256" key="2">
    <source>
        <dbReference type="HAMAP-Rule" id="MF_01139"/>
    </source>
</evidence>
<dbReference type="NCBIfam" id="NF011405">
    <property type="entry name" value="PRK14830.1"/>
    <property type="match status" value="1"/>
</dbReference>
<feature type="binding site" evidence="2">
    <location>
        <begin position="193"/>
        <end position="195"/>
    </location>
    <ligand>
        <name>substrate</name>
    </ligand>
</feature>
<dbReference type="RefSeq" id="WP_343252392.1">
    <property type="nucleotide sequence ID" value="NZ_JBCLMT010000001.1"/>
</dbReference>
<comment type="similarity">
    <text evidence="2">Belongs to the UPP synthase family.</text>
</comment>
<comment type="subunit">
    <text evidence="2">Homodimer.</text>
</comment>
<feature type="binding site" evidence="2">
    <location>
        <begin position="21"/>
        <end position="24"/>
    </location>
    <ligand>
        <name>substrate</name>
    </ligand>
</feature>
<protein>
    <recommendedName>
        <fullName evidence="2">Isoprenyl transferase</fullName>
        <ecNumber evidence="2">2.5.1.-</ecNumber>
    </recommendedName>
</protein>
<dbReference type="HAMAP" id="MF_01139">
    <property type="entry name" value="ISPT"/>
    <property type="match status" value="1"/>
</dbReference>
<evidence type="ECO:0000256" key="1">
    <source>
        <dbReference type="ARBA" id="ARBA00022679"/>
    </source>
</evidence>
<dbReference type="CDD" id="cd00475">
    <property type="entry name" value="Cis_IPPS"/>
    <property type="match status" value="1"/>
</dbReference>
<feature type="binding site" evidence="2">
    <location>
        <position position="69"/>
    </location>
    <ligand>
        <name>substrate</name>
    </ligand>
</feature>
<feature type="coiled-coil region" evidence="3">
    <location>
        <begin position="76"/>
        <end position="126"/>
    </location>
</feature>
<feature type="binding site" evidence="2">
    <location>
        <position position="206"/>
    </location>
    <ligand>
        <name>Mg(2+)</name>
        <dbReference type="ChEBI" id="CHEBI:18420"/>
    </ligand>
</feature>
<feature type="active site" description="Proton acceptor" evidence="2">
    <location>
        <position position="68"/>
    </location>
</feature>
<comment type="caution">
    <text evidence="4">The sequence shown here is derived from an EMBL/GenBank/DDBJ whole genome shotgun (WGS) entry which is preliminary data.</text>
</comment>
<dbReference type="SUPFAM" id="SSF64005">
    <property type="entry name" value="Undecaprenyl diphosphate synthase"/>
    <property type="match status" value="1"/>
</dbReference>
<dbReference type="AlphaFoldDB" id="A0A926E0N9"/>
<feature type="binding site" evidence="2">
    <location>
        <position position="20"/>
    </location>
    <ligand>
        <name>Mg(2+)</name>
        <dbReference type="ChEBI" id="CHEBI:18420"/>
    </ligand>
</feature>
<dbReference type="NCBIfam" id="TIGR00055">
    <property type="entry name" value="uppS"/>
    <property type="match status" value="1"/>
</dbReference>
<keyword evidence="1 2" id="KW-0808">Transferase</keyword>
<accession>A0A926E0N9</accession>
<feature type="binding site" evidence="2">
    <location>
        <position position="25"/>
    </location>
    <ligand>
        <name>substrate</name>
    </ligand>
</feature>
<dbReference type="Gene3D" id="3.40.1180.10">
    <property type="entry name" value="Decaprenyl diphosphate synthase-like"/>
    <property type="match status" value="1"/>
</dbReference>
<dbReference type="PANTHER" id="PTHR10291">
    <property type="entry name" value="DEHYDRODOLICHYL DIPHOSPHATE SYNTHASE FAMILY MEMBER"/>
    <property type="match status" value="1"/>
</dbReference>
<comment type="function">
    <text evidence="2">Catalyzes the condensation of isopentenyl diphosphate (IPP) with allylic pyrophosphates generating different type of terpenoids.</text>
</comment>
<dbReference type="EMBL" id="JACRST010000012">
    <property type="protein sequence ID" value="MBC8546997.1"/>
    <property type="molecule type" value="Genomic_DNA"/>
</dbReference>
<feature type="active site" evidence="2">
    <location>
        <position position="20"/>
    </location>
</feature>
<feature type="binding site" evidence="2">
    <location>
        <position position="71"/>
    </location>
    <ligand>
        <name>substrate</name>
    </ligand>
</feature>
<dbReference type="GO" id="GO:0008834">
    <property type="term" value="F:ditrans,polycis-undecaprenyl-diphosphate synthase [(2E,6E)-farnesyl-diphosphate specific] activity"/>
    <property type="evidence" value="ECO:0007669"/>
    <property type="project" value="TreeGrafter"/>
</dbReference>
<dbReference type="GO" id="GO:0000287">
    <property type="term" value="F:magnesium ion binding"/>
    <property type="evidence" value="ECO:0007669"/>
    <property type="project" value="UniProtKB-UniRule"/>
</dbReference>
<gene>
    <name evidence="4" type="ORF">H8711_08640</name>
</gene>
<evidence type="ECO:0000313" key="5">
    <source>
        <dbReference type="Proteomes" id="UP000653127"/>
    </source>
</evidence>
<proteinExistence type="inferred from homology"/>
<keyword evidence="2" id="KW-0460">Magnesium</keyword>
<organism evidence="4 5">
    <name type="scientific">Ligaoa zhengdingensis</name>
    <dbReference type="NCBI Taxonomy" id="2763658"/>
    <lineage>
        <taxon>Bacteria</taxon>
        <taxon>Bacillati</taxon>
        <taxon>Bacillota</taxon>
        <taxon>Clostridia</taxon>
        <taxon>Eubacteriales</taxon>
        <taxon>Oscillospiraceae</taxon>
        <taxon>Ligaoa</taxon>
    </lineage>
</organism>
<feature type="binding site" evidence="2">
    <location>
        <position position="37"/>
    </location>
    <ligand>
        <name>substrate</name>
    </ligand>
</feature>
<comment type="cofactor">
    <cofactor evidence="2">
        <name>Mg(2+)</name>
        <dbReference type="ChEBI" id="CHEBI:18420"/>
    </cofactor>
    <text evidence="2">Binds 2 magnesium ions per subunit.</text>
</comment>
<feature type="binding site" evidence="2">
    <location>
        <position position="187"/>
    </location>
    <ligand>
        <name>substrate</name>
    </ligand>
</feature>
<dbReference type="GO" id="GO:0030145">
    <property type="term" value="F:manganese ion binding"/>
    <property type="evidence" value="ECO:0007669"/>
    <property type="project" value="TreeGrafter"/>
</dbReference>
<feature type="binding site" evidence="2">
    <location>
        <position position="33"/>
    </location>
    <ligand>
        <name>substrate</name>
    </ligand>
</feature>
<evidence type="ECO:0000313" key="4">
    <source>
        <dbReference type="EMBL" id="MBC8546997.1"/>
    </source>
</evidence>
<keyword evidence="5" id="KW-1185">Reference proteome</keyword>